<organism evidence="11 12">
    <name type="scientific">Arachidicoccus soli</name>
    <dbReference type="NCBI Taxonomy" id="2341117"/>
    <lineage>
        <taxon>Bacteria</taxon>
        <taxon>Pseudomonadati</taxon>
        <taxon>Bacteroidota</taxon>
        <taxon>Chitinophagia</taxon>
        <taxon>Chitinophagales</taxon>
        <taxon>Chitinophagaceae</taxon>
        <taxon>Arachidicoccus</taxon>
    </lineage>
</organism>
<keyword evidence="9" id="KW-0804">Transcription</keyword>
<evidence type="ECO:0000256" key="7">
    <source>
        <dbReference type="ARBA" id="ARBA00022771"/>
    </source>
</evidence>
<dbReference type="Proteomes" id="UP000266118">
    <property type="component" value="Chromosome"/>
</dbReference>
<evidence type="ECO:0000256" key="4">
    <source>
        <dbReference type="ARBA" id="ARBA00022695"/>
    </source>
</evidence>
<evidence type="ECO:0000313" key="12">
    <source>
        <dbReference type="Proteomes" id="UP000266118"/>
    </source>
</evidence>
<accession>A0A386HSY7</accession>
<evidence type="ECO:0000256" key="5">
    <source>
        <dbReference type="ARBA" id="ARBA00022705"/>
    </source>
</evidence>
<evidence type="ECO:0000256" key="6">
    <source>
        <dbReference type="ARBA" id="ARBA00022723"/>
    </source>
</evidence>
<dbReference type="SUPFAM" id="SSF57783">
    <property type="entry name" value="Zinc beta-ribbon"/>
    <property type="match status" value="1"/>
</dbReference>
<dbReference type="OrthoDB" id="8536512at2"/>
<dbReference type="PANTHER" id="PTHR30313:SF2">
    <property type="entry name" value="DNA PRIMASE"/>
    <property type="match status" value="1"/>
</dbReference>
<dbReference type="Pfam" id="PF01807">
    <property type="entry name" value="Zn_ribbon_DnaG"/>
    <property type="match status" value="1"/>
</dbReference>
<dbReference type="GO" id="GO:0003899">
    <property type="term" value="F:DNA-directed RNA polymerase activity"/>
    <property type="evidence" value="ECO:0007669"/>
    <property type="project" value="InterPro"/>
</dbReference>
<feature type="domain" description="Toprim" evidence="10">
    <location>
        <begin position="201"/>
        <end position="286"/>
    </location>
</feature>
<evidence type="ECO:0000256" key="2">
    <source>
        <dbReference type="ARBA" id="ARBA00022515"/>
    </source>
</evidence>
<gene>
    <name evidence="11" type="ORF">D6B99_16615</name>
</gene>
<dbReference type="PANTHER" id="PTHR30313">
    <property type="entry name" value="DNA PRIMASE"/>
    <property type="match status" value="1"/>
</dbReference>
<keyword evidence="4" id="KW-0548">Nucleotidyltransferase</keyword>
<evidence type="ECO:0000313" key="11">
    <source>
        <dbReference type="EMBL" id="AYD49098.1"/>
    </source>
</evidence>
<dbReference type="GO" id="GO:0005737">
    <property type="term" value="C:cytoplasm"/>
    <property type="evidence" value="ECO:0007669"/>
    <property type="project" value="TreeGrafter"/>
</dbReference>
<evidence type="ECO:0000256" key="9">
    <source>
        <dbReference type="ARBA" id="ARBA00023163"/>
    </source>
</evidence>
<evidence type="ECO:0000259" key="10">
    <source>
        <dbReference type="PROSITE" id="PS50880"/>
    </source>
</evidence>
<keyword evidence="5" id="KW-0235">DNA replication</keyword>
<keyword evidence="3" id="KW-0808">Transferase</keyword>
<name>A0A386HSY7_9BACT</name>
<keyword evidence="7" id="KW-0863">Zinc-finger</keyword>
<dbReference type="GO" id="GO:0008270">
    <property type="term" value="F:zinc ion binding"/>
    <property type="evidence" value="ECO:0007669"/>
    <property type="project" value="UniProtKB-KW"/>
</dbReference>
<evidence type="ECO:0000256" key="8">
    <source>
        <dbReference type="ARBA" id="ARBA00022833"/>
    </source>
</evidence>
<dbReference type="InterPro" id="IPR002694">
    <property type="entry name" value="Znf_CHC2"/>
</dbReference>
<protein>
    <submittedName>
        <fullName evidence="11">DNA primase</fullName>
    </submittedName>
</protein>
<keyword evidence="8" id="KW-0862">Zinc</keyword>
<dbReference type="Gene3D" id="3.90.580.10">
    <property type="entry name" value="Zinc finger, CHC2-type domain"/>
    <property type="match status" value="1"/>
</dbReference>
<keyword evidence="1" id="KW-0240">DNA-directed RNA polymerase</keyword>
<proteinExistence type="predicted"/>
<dbReference type="KEGG" id="ark:D6B99_16615"/>
<dbReference type="InterPro" id="IPR036977">
    <property type="entry name" value="DNA_primase_Znf_CHC2"/>
</dbReference>
<dbReference type="GO" id="GO:0006269">
    <property type="term" value="P:DNA replication, synthesis of primer"/>
    <property type="evidence" value="ECO:0007669"/>
    <property type="project" value="UniProtKB-KW"/>
</dbReference>
<keyword evidence="6" id="KW-0479">Metal-binding</keyword>
<dbReference type="Pfam" id="PF13155">
    <property type="entry name" value="Toprim_2"/>
    <property type="match status" value="1"/>
</dbReference>
<dbReference type="Gene3D" id="3.40.1360.10">
    <property type="match status" value="1"/>
</dbReference>
<dbReference type="InterPro" id="IPR006171">
    <property type="entry name" value="TOPRIM_dom"/>
</dbReference>
<keyword evidence="12" id="KW-1185">Reference proteome</keyword>
<dbReference type="GO" id="GO:1990077">
    <property type="term" value="C:primosome complex"/>
    <property type="evidence" value="ECO:0007669"/>
    <property type="project" value="UniProtKB-KW"/>
</dbReference>
<keyword evidence="2" id="KW-0639">Primosome</keyword>
<sequence>MSLIFHHFKIYKMNIDTAKQINLVNLLHQLNIPTAKIRGNDYWYKSPLREERTASFKVDNRKNLWYDFGTGEGGNIIDFGIRYYKCNVADLLEILEARVFSIHPQNNRRQKPIKHNQAAFKILEIGTIKSPQLLEYIQTRGIKIDIAQSFCKEIFLQSTKSLNSFKVIGFPNNNGGWELNAPHFKSCIKPKSISLFNEQRNTLTIVEGFFDFLSAKQLKEDFPQKTNWLVLNSVSMIEKAKPIIRQHKKVYLLLDNDKAGKKHTEALQNYCVENKINVENLAPTYPKCKDINEWLIKGRKLQEKKPYGDFPNNDSVSPS</sequence>
<dbReference type="AlphaFoldDB" id="A0A386HSY7"/>
<dbReference type="GO" id="GO:0000428">
    <property type="term" value="C:DNA-directed RNA polymerase complex"/>
    <property type="evidence" value="ECO:0007669"/>
    <property type="project" value="UniProtKB-KW"/>
</dbReference>
<reference evidence="11 12" key="1">
    <citation type="submission" date="2018-09" db="EMBL/GenBank/DDBJ databases">
        <title>Arachidicoccus sp. nov., a bacterium isolated from soil.</title>
        <authorList>
            <person name="Weon H.-Y."/>
            <person name="Kwon S.-W."/>
            <person name="Lee S.A."/>
        </authorList>
    </citation>
    <scope>NUCLEOTIDE SEQUENCE [LARGE SCALE GENOMIC DNA]</scope>
    <source>
        <strain evidence="11 12">KIS59-12</strain>
    </source>
</reference>
<dbReference type="EMBL" id="CP032489">
    <property type="protein sequence ID" value="AYD49098.1"/>
    <property type="molecule type" value="Genomic_DNA"/>
</dbReference>
<dbReference type="SUPFAM" id="SSF56731">
    <property type="entry name" value="DNA primase core"/>
    <property type="match status" value="1"/>
</dbReference>
<evidence type="ECO:0000256" key="1">
    <source>
        <dbReference type="ARBA" id="ARBA00022478"/>
    </source>
</evidence>
<evidence type="ECO:0000256" key="3">
    <source>
        <dbReference type="ARBA" id="ARBA00022679"/>
    </source>
</evidence>
<dbReference type="PROSITE" id="PS50880">
    <property type="entry name" value="TOPRIM"/>
    <property type="match status" value="1"/>
</dbReference>
<dbReference type="GO" id="GO:0003677">
    <property type="term" value="F:DNA binding"/>
    <property type="evidence" value="ECO:0007669"/>
    <property type="project" value="InterPro"/>
</dbReference>
<dbReference type="InterPro" id="IPR050219">
    <property type="entry name" value="DnaG_primase"/>
</dbReference>